<evidence type="ECO:0000313" key="2">
    <source>
        <dbReference type="EMBL" id="GAA1745843.1"/>
    </source>
</evidence>
<comment type="caution">
    <text evidence="2">The sequence shown here is derived from an EMBL/GenBank/DDBJ whole genome shotgun (WGS) entry which is preliminary data.</text>
</comment>
<evidence type="ECO:0000256" key="1">
    <source>
        <dbReference type="SAM" id="Phobius"/>
    </source>
</evidence>
<feature type="transmembrane region" description="Helical" evidence="1">
    <location>
        <begin position="12"/>
        <end position="31"/>
    </location>
</feature>
<accession>A0ABN2K0P5</accession>
<organism evidence="2 3">
    <name type="scientific">Nostocoides vanveenii</name>
    <dbReference type="NCBI Taxonomy" id="330835"/>
    <lineage>
        <taxon>Bacteria</taxon>
        <taxon>Bacillati</taxon>
        <taxon>Actinomycetota</taxon>
        <taxon>Actinomycetes</taxon>
        <taxon>Micrococcales</taxon>
        <taxon>Intrasporangiaceae</taxon>
        <taxon>Nostocoides</taxon>
    </lineage>
</organism>
<protein>
    <recommendedName>
        <fullName evidence="4">ABC transporter permease</fullName>
    </recommendedName>
</protein>
<feature type="transmembrane region" description="Helical" evidence="1">
    <location>
        <begin position="90"/>
        <end position="112"/>
    </location>
</feature>
<keyword evidence="1" id="KW-0812">Transmembrane</keyword>
<feature type="transmembrane region" description="Helical" evidence="1">
    <location>
        <begin position="151"/>
        <end position="173"/>
    </location>
</feature>
<gene>
    <name evidence="2" type="ORF">GCM10009810_02970</name>
</gene>
<dbReference type="EMBL" id="BAAAPN010000009">
    <property type="protein sequence ID" value="GAA1745843.1"/>
    <property type="molecule type" value="Genomic_DNA"/>
</dbReference>
<feature type="transmembrane region" description="Helical" evidence="1">
    <location>
        <begin position="219"/>
        <end position="239"/>
    </location>
</feature>
<proteinExistence type="predicted"/>
<keyword evidence="1" id="KW-0472">Membrane</keyword>
<dbReference type="Proteomes" id="UP001501475">
    <property type="component" value="Unassembled WGS sequence"/>
</dbReference>
<name>A0ABN2K0P5_9MICO</name>
<evidence type="ECO:0008006" key="4">
    <source>
        <dbReference type="Google" id="ProtNLM"/>
    </source>
</evidence>
<reference evidence="2 3" key="1">
    <citation type="journal article" date="2019" name="Int. J. Syst. Evol. Microbiol.">
        <title>The Global Catalogue of Microorganisms (GCM) 10K type strain sequencing project: providing services to taxonomists for standard genome sequencing and annotation.</title>
        <authorList>
            <consortium name="The Broad Institute Genomics Platform"/>
            <consortium name="The Broad Institute Genome Sequencing Center for Infectious Disease"/>
            <person name="Wu L."/>
            <person name="Ma J."/>
        </authorList>
    </citation>
    <scope>NUCLEOTIDE SEQUENCE [LARGE SCALE GENOMIC DNA]</scope>
    <source>
        <strain evidence="2 3">JCM 15591</strain>
    </source>
</reference>
<feature type="transmembrane region" description="Helical" evidence="1">
    <location>
        <begin position="51"/>
        <end position="69"/>
    </location>
</feature>
<evidence type="ECO:0000313" key="3">
    <source>
        <dbReference type="Proteomes" id="UP001501475"/>
    </source>
</evidence>
<keyword evidence="1" id="KW-1133">Transmembrane helix</keyword>
<feature type="transmembrane region" description="Helical" evidence="1">
    <location>
        <begin position="193"/>
        <end position="214"/>
    </location>
</feature>
<keyword evidence="3" id="KW-1185">Reference proteome</keyword>
<feature type="transmembrane region" description="Helical" evidence="1">
    <location>
        <begin position="124"/>
        <end position="144"/>
    </location>
</feature>
<sequence>MTPLRHLSTRPLVVGTWSVLLLVLSLTLLINHAPWIGDPLWGQTTVARLQLLGYGLLAGACALDGARDASGMRQLLRAPDLIPRHTWRTIIAWWLPGAVIITLAHIGVVIASSLTELNFRNENYWLLVTQLAGILVPTCFGYALGALAGTWGISIAAGVIWLMGVIGEQAGWFTLGVTEFTPAGTLMGYTPDATFFFLRGTFLLALSLATVGIVMTRGWVCFVSLCVVLTLLAAGRSLFGDADGYTFVESSDTVCVGKEPEICGPSVLRSRLVAGQAIALGAYDVMAETLLASPPQRYDAWSADVDSRHKPAVFLFNPANIRAQIDAGMVIDWVVAPRSCPQWFASTAPPPEWFTAARLVRGFVESRLTGRSVATEYTQLEQLVRDQEQRMRVVRASAQALTRCDSRALPVDALRLLA</sequence>